<protein>
    <submittedName>
        <fullName evidence="1">Uncharacterized protein</fullName>
    </submittedName>
</protein>
<sequence length="79" mass="9079">MSLEEPDGFNRMDIGFTTPFTTETSLEQFDKRIVSLNGPISWPLRSPDFSPLDFYATIEILRQRTLDTIRNINGNTLAR</sequence>
<dbReference type="Proteomes" id="UP001152799">
    <property type="component" value="Chromosome 1"/>
</dbReference>
<evidence type="ECO:0000313" key="2">
    <source>
        <dbReference type="Proteomes" id="UP001152799"/>
    </source>
</evidence>
<dbReference type="AlphaFoldDB" id="A0A9N9MCZ9"/>
<keyword evidence="2" id="KW-1185">Reference proteome</keyword>
<accession>A0A9N9MCZ9</accession>
<proteinExistence type="predicted"/>
<reference evidence="1" key="1">
    <citation type="submission" date="2022-01" db="EMBL/GenBank/DDBJ databases">
        <authorList>
            <person name="King R."/>
        </authorList>
    </citation>
    <scope>NUCLEOTIDE SEQUENCE</scope>
</reference>
<name>A0A9N9MCZ9_9CUCU</name>
<dbReference type="OrthoDB" id="6766291at2759"/>
<dbReference type="EMBL" id="OU892277">
    <property type="protein sequence ID" value="CAG9759758.1"/>
    <property type="molecule type" value="Genomic_DNA"/>
</dbReference>
<gene>
    <name evidence="1" type="ORF">CEUTPL_LOCUS500</name>
</gene>
<organism evidence="1 2">
    <name type="scientific">Ceutorhynchus assimilis</name>
    <name type="common">cabbage seed weevil</name>
    <dbReference type="NCBI Taxonomy" id="467358"/>
    <lineage>
        <taxon>Eukaryota</taxon>
        <taxon>Metazoa</taxon>
        <taxon>Ecdysozoa</taxon>
        <taxon>Arthropoda</taxon>
        <taxon>Hexapoda</taxon>
        <taxon>Insecta</taxon>
        <taxon>Pterygota</taxon>
        <taxon>Neoptera</taxon>
        <taxon>Endopterygota</taxon>
        <taxon>Coleoptera</taxon>
        <taxon>Polyphaga</taxon>
        <taxon>Cucujiformia</taxon>
        <taxon>Curculionidae</taxon>
        <taxon>Ceutorhynchinae</taxon>
        <taxon>Ceutorhynchus</taxon>
    </lineage>
</organism>
<evidence type="ECO:0000313" key="1">
    <source>
        <dbReference type="EMBL" id="CAG9759758.1"/>
    </source>
</evidence>